<reference evidence="2" key="1">
    <citation type="journal article" date="2014" name="Science">
        <title>Ancient hybridizations among the ancestral genomes of bread wheat.</title>
        <authorList>
            <consortium name="International Wheat Genome Sequencing Consortium,"/>
            <person name="Marcussen T."/>
            <person name="Sandve S.R."/>
            <person name="Heier L."/>
            <person name="Spannagl M."/>
            <person name="Pfeifer M."/>
            <person name="Jakobsen K.S."/>
            <person name="Wulff B.B."/>
            <person name="Steuernagel B."/>
            <person name="Mayer K.F."/>
            <person name="Olsen O.A."/>
        </authorList>
    </citation>
    <scope>NUCLEOTIDE SEQUENCE [LARGE SCALE GENOMIC DNA]</scope>
    <source>
        <strain evidence="2">cv. AL8/78</strain>
    </source>
</reference>
<proteinExistence type="predicted"/>
<dbReference type="EnsemblPlants" id="AET3Gv20797200.2">
    <property type="protein sequence ID" value="AET3Gv20797200.2"/>
    <property type="gene ID" value="AET3Gv20797200"/>
</dbReference>
<protein>
    <submittedName>
        <fullName evidence="1">Uncharacterized protein</fullName>
    </submittedName>
</protein>
<reference evidence="2" key="2">
    <citation type="journal article" date="2017" name="Nat. Plants">
        <title>The Aegilops tauschii genome reveals multiple impacts of transposons.</title>
        <authorList>
            <person name="Zhao G."/>
            <person name="Zou C."/>
            <person name="Li K."/>
            <person name="Wang K."/>
            <person name="Li T."/>
            <person name="Gao L."/>
            <person name="Zhang X."/>
            <person name="Wang H."/>
            <person name="Yang Z."/>
            <person name="Liu X."/>
            <person name="Jiang W."/>
            <person name="Mao L."/>
            <person name="Kong X."/>
            <person name="Jiao Y."/>
            <person name="Jia J."/>
        </authorList>
    </citation>
    <scope>NUCLEOTIDE SEQUENCE [LARGE SCALE GENOMIC DNA]</scope>
    <source>
        <strain evidence="2">cv. AL8/78</strain>
    </source>
</reference>
<dbReference type="AlphaFoldDB" id="A0A453FVW4"/>
<dbReference type="Proteomes" id="UP000015105">
    <property type="component" value="Chromosome 3D"/>
</dbReference>
<reference evidence="1" key="5">
    <citation type="journal article" date="2021" name="G3 (Bethesda)">
        <title>Aegilops tauschii genome assembly Aet v5.0 features greater sequence contiguity and improved annotation.</title>
        <authorList>
            <person name="Wang L."/>
            <person name="Zhu T."/>
            <person name="Rodriguez J.C."/>
            <person name="Deal K.R."/>
            <person name="Dubcovsky J."/>
            <person name="McGuire P.E."/>
            <person name="Lux T."/>
            <person name="Spannagl M."/>
            <person name="Mayer K.F.X."/>
            <person name="Baldrich P."/>
            <person name="Meyers B.C."/>
            <person name="Huo N."/>
            <person name="Gu Y.Q."/>
            <person name="Zhou H."/>
            <person name="Devos K.M."/>
            <person name="Bennetzen J.L."/>
            <person name="Unver T."/>
            <person name="Budak H."/>
            <person name="Gulick P.J."/>
            <person name="Galiba G."/>
            <person name="Kalapos B."/>
            <person name="Nelson D.R."/>
            <person name="Li P."/>
            <person name="You F.M."/>
            <person name="Luo M.C."/>
            <person name="Dvorak J."/>
        </authorList>
    </citation>
    <scope>NUCLEOTIDE SEQUENCE [LARGE SCALE GENOMIC DNA]</scope>
    <source>
        <strain evidence="1">cv. AL8/78</strain>
    </source>
</reference>
<keyword evidence="2" id="KW-1185">Reference proteome</keyword>
<organism evidence="1 2">
    <name type="scientific">Aegilops tauschii subsp. strangulata</name>
    <name type="common">Goatgrass</name>
    <dbReference type="NCBI Taxonomy" id="200361"/>
    <lineage>
        <taxon>Eukaryota</taxon>
        <taxon>Viridiplantae</taxon>
        <taxon>Streptophyta</taxon>
        <taxon>Embryophyta</taxon>
        <taxon>Tracheophyta</taxon>
        <taxon>Spermatophyta</taxon>
        <taxon>Magnoliopsida</taxon>
        <taxon>Liliopsida</taxon>
        <taxon>Poales</taxon>
        <taxon>Poaceae</taxon>
        <taxon>BOP clade</taxon>
        <taxon>Pooideae</taxon>
        <taxon>Triticodae</taxon>
        <taxon>Triticeae</taxon>
        <taxon>Triticinae</taxon>
        <taxon>Aegilops</taxon>
    </lineage>
</organism>
<name>A0A453FVW4_AEGTS</name>
<reference evidence="1" key="3">
    <citation type="journal article" date="2017" name="Nature">
        <title>Genome sequence of the progenitor of the wheat D genome Aegilops tauschii.</title>
        <authorList>
            <person name="Luo M.C."/>
            <person name="Gu Y.Q."/>
            <person name="Puiu D."/>
            <person name="Wang H."/>
            <person name="Twardziok S.O."/>
            <person name="Deal K.R."/>
            <person name="Huo N."/>
            <person name="Zhu T."/>
            <person name="Wang L."/>
            <person name="Wang Y."/>
            <person name="McGuire P.E."/>
            <person name="Liu S."/>
            <person name="Long H."/>
            <person name="Ramasamy R.K."/>
            <person name="Rodriguez J.C."/>
            <person name="Van S.L."/>
            <person name="Yuan L."/>
            <person name="Wang Z."/>
            <person name="Xia Z."/>
            <person name="Xiao L."/>
            <person name="Anderson O.D."/>
            <person name="Ouyang S."/>
            <person name="Liang Y."/>
            <person name="Zimin A.V."/>
            <person name="Pertea G."/>
            <person name="Qi P."/>
            <person name="Bennetzen J.L."/>
            <person name="Dai X."/>
            <person name="Dawson M.W."/>
            <person name="Muller H.G."/>
            <person name="Kugler K."/>
            <person name="Rivarola-Duarte L."/>
            <person name="Spannagl M."/>
            <person name="Mayer K.F.X."/>
            <person name="Lu F.H."/>
            <person name="Bevan M.W."/>
            <person name="Leroy P."/>
            <person name="Li P."/>
            <person name="You F.M."/>
            <person name="Sun Q."/>
            <person name="Liu Z."/>
            <person name="Lyons E."/>
            <person name="Wicker T."/>
            <person name="Salzberg S.L."/>
            <person name="Devos K.M."/>
            <person name="Dvorak J."/>
        </authorList>
    </citation>
    <scope>NUCLEOTIDE SEQUENCE [LARGE SCALE GENOMIC DNA]</scope>
    <source>
        <strain evidence="1">cv. AL8/78</strain>
    </source>
</reference>
<sequence length="40" mass="4698">MLVMQWKICHVSVFLADALCRFMPLGQGMKCCISYMCYYL</sequence>
<reference evidence="1" key="4">
    <citation type="submission" date="2019-03" db="UniProtKB">
        <authorList>
            <consortium name="EnsemblPlants"/>
        </authorList>
    </citation>
    <scope>IDENTIFICATION</scope>
</reference>
<evidence type="ECO:0000313" key="1">
    <source>
        <dbReference type="EnsemblPlants" id="AET3Gv20797200.2"/>
    </source>
</evidence>
<accession>A0A453FVW4</accession>
<dbReference type="Gramene" id="AET3Gv20797200.2">
    <property type="protein sequence ID" value="AET3Gv20797200.2"/>
    <property type="gene ID" value="AET3Gv20797200"/>
</dbReference>
<evidence type="ECO:0000313" key="2">
    <source>
        <dbReference type="Proteomes" id="UP000015105"/>
    </source>
</evidence>